<dbReference type="GO" id="GO:0004559">
    <property type="term" value="F:alpha-mannosidase activity"/>
    <property type="evidence" value="ECO:0007669"/>
    <property type="project" value="UniProtKB-EC"/>
</dbReference>
<keyword evidence="6" id="KW-0326">Glycosidase</keyword>
<dbReference type="InterPro" id="IPR028995">
    <property type="entry name" value="Glyco_hydro_57/38_cen_sf"/>
</dbReference>
<name>A0A8H7XMJ2_PSICU</name>
<dbReference type="FunFam" id="3.20.110.10:FF:000002">
    <property type="entry name" value="alpha-mannosidase 2C1 isoform X1"/>
    <property type="match status" value="1"/>
</dbReference>
<comment type="function">
    <text evidence="7">Degrades free oligosaccharides in the vacuole.</text>
</comment>
<accession>A0A8H7XMJ2</accession>
<dbReference type="InterPro" id="IPR037094">
    <property type="entry name" value="Glyco_hydro_38_cen_sf"/>
</dbReference>
<comment type="similarity">
    <text evidence="2">Belongs to the glycosyl hydrolase 38 family.</text>
</comment>
<dbReference type="SUPFAM" id="SSF88713">
    <property type="entry name" value="Glycoside hydrolase/deacetylase"/>
    <property type="match status" value="1"/>
</dbReference>
<dbReference type="InterPro" id="IPR011013">
    <property type="entry name" value="Gal_mutarotase_sf_dom"/>
</dbReference>
<dbReference type="InterPro" id="IPR011330">
    <property type="entry name" value="Glyco_hydro/deAcase_b/a-brl"/>
</dbReference>
<evidence type="ECO:0000313" key="10">
    <source>
        <dbReference type="EMBL" id="KAG5163358.1"/>
    </source>
</evidence>
<evidence type="ECO:0000256" key="3">
    <source>
        <dbReference type="ARBA" id="ARBA00012752"/>
    </source>
</evidence>
<evidence type="ECO:0000256" key="2">
    <source>
        <dbReference type="ARBA" id="ARBA00009792"/>
    </source>
</evidence>
<evidence type="ECO:0000256" key="5">
    <source>
        <dbReference type="ARBA" id="ARBA00022801"/>
    </source>
</evidence>
<keyword evidence="5" id="KW-0378">Hydrolase</keyword>
<comment type="caution">
    <text evidence="10">The sequence shown here is derived from an EMBL/GenBank/DDBJ whole genome shotgun (WGS) entry which is preliminary data.</text>
</comment>
<reference evidence="10" key="1">
    <citation type="submission" date="2021-02" db="EMBL/GenBank/DDBJ databases">
        <title>Psilocybe cubensis genome.</title>
        <authorList>
            <person name="Mckernan K.J."/>
            <person name="Crawford S."/>
            <person name="Trippe A."/>
            <person name="Kane L.T."/>
            <person name="Mclaughlin S."/>
        </authorList>
    </citation>
    <scope>NUCLEOTIDE SEQUENCE [LARGE SCALE GENOMIC DNA]</scope>
    <source>
        <strain evidence="10">MGC-MH-2018</strain>
    </source>
</reference>
<organism evidence="10">
    <name type="scientific">Psilocybe cubensis</name>
    <name type="common">Psychedelic mushroom</name>
    <name type="synonym">Stropharia cubensis</name>
    <dbReference type="NCBI Taxonomy" id="181762"/>
    <lineage>
        <taxon>Eukaryota</taxon>
        <taxon>Fungi</taxon>
        <taxon>Dikarya</taxon>
        <taxon>Basidiomycota</taxon>
        <taxon>Agaricomycotina</taxon>
        <taxon>Agaricomycetes</taxon>
        <taxon>Agaricomycetidae</taxon>
        <taxon>Agaricales</taxon>
        <taxon>Agaricineae</taxon>
        <taxon>Strophariaceae</taxon>
        <taxon>Psilocybe</taxon>
    </lineage>
</organism>
<dbReference type="GO" id="GO:0000329">
    <property type="term" value="C:fungal-type vacuole membrane"/>
    <property type="evidence" value="ECO:0007669"/>
    <property type="project" value="TreeGrafter"/>
</dbReference>
<dbReference type="CDD" id="cd10812">
    <property type="entry name" value="GH38N_AMII_ScAms1_like"/>
    <property type="match status" value="1"/>
</dbReference>
<evidence type="ECO:0000256" key="1">
    <source>
        <dbReference type="ARBA" id="ARBA00000365"/>
    </source>
</evidence>
<dbReference type="SUPFAM" id="SSF74650">
    <property type="entry name" value="Galactose mutarotase-like"/>
    <property type="match status" value="1"/>
</dbReference>
<dbReference type="GO" id="GO:0009313">
    <property type="term" value="P:oligosaccharide catabolic process"/>
    <property type="evidence" value="ECO:0007669"/>
    <property type="project" value="TreeGrafter"/>
</dbReference>
<gene>
    <name evidence="10" type="ORF">JR316_011705</name>
</gene>
<dbReference type="Pfam" id="PF17677">
    <property type="entry name" value="Glyco_hydro38C2"/>
    <property type="match status" value="1"/>
</dbReference>
<dbReference type="EMBL" id="JAFIQS010000015">
    <property type="protein sequence ID" value="KAG5163358.1"/>
    <property type="molecule type" value="Genomic_DNA"/>
</dbReference>
<dbReference type="InterPro" id="IPR000602">
    <property type="entry name" value="Glyco_hydro_38_N"/>
</dbReference>
<sequence length="1165" mass="130611">MACNHGHGHGQQSYPQLNHSAGPKWIKNLTKDRLGTFNGGHYADVNLASVLFTHRIDNAEHIKLKVWSAPGLTKPTFEEAMQQKFKTAKKGDSFGPSCKFFQPEPLYSLTNHWWKVTVTIPSYWEQYERVQFEFDPGCEAMIFSTDGTPLQGITGGYGGDRRVEYIISPEARAQGTHEFVIESSCNGMFGVPWNGDTIQPPDMNRYFSLASADLVVPNMEAWGLLWDFQTLRELVDTLPGNTPLQNKALTAANEIMNVFNKADLSSITKARKLAEEVFGEGWETKGADIYNEGPKEVNVWGIGHCHIDTAWLWPYRVTQQKVARSWATQVDLMERYPEHRFACSSAQQYKWLEQLYPALYERVKEKVLDGRFHPIGGSWVENDSNMPSGEALVRQFLFGQRYFESRFGRRCDTAWLPDSFGLTGALPQLIRGAGMSYFFTQKLSCNVFPHSTFNWVGIDGTQVLCHMTPVDTYTAQATVGDVNKGITNHKNLESSDKALLVFGNGDGGGGPLAKMLENLRRMRAVTNTHRELPPVNMGHSVDEFFQHIEKETNEGKILPNWHGELYLEFHRGTYTSHGSIKKGNRHSEILLRDVEQIATLASLYKHSKNNYVYPKDKVDESWEKVLLNQSLILIQYYSGMVYEDAEKLYAEVKKDGEALLEEAFSVLFPNSVPLTPSTRSKALAGSSKIVAYNTTFFPRWDIVKIPLAKAGPSLKAQILQASDDGREGYAIMHCANGAGAGELKHPSNALHAHLKPVSVYTNGSDHFVLRNASVQLTISKGRISSLVDVKLNRELIAEGQTGGLIIFQDRPNYWDAWDVEIHHLETAQPLEFSNVSVVSQGPLRAAVRAEVKYGQSTITVTISLDATTATIKENSRSLFNFDAIVDWRQRHEFLKFELPLNIHSDNATYETQFGYVQRPTHKNTTWDIAKFEVCGHKYADLSEFGYGVAILSESKYGFSCQGNVLRISLLRSSTAPDAEQDQGEHHFSWAVMPHEGHFLESDVPIAGYLYNSPLRVRCLPPGAPDIVSSLKSPFVVQGARNVFLETVKRGENDTFDNIVDFEAKDSDATTTVVLRLYEAFGGHAQVKLGISSHLPVVKAFTTNLLEDNDEELYLLRAEEDKAKEENVGTCLSLSFRRFEVKTVKLVLGALPPSPLSHKRVSVLPL</sequence>
<dbReference type="SUPFAM" id="SSF88688">
    <property type="entry name" value="Families 57/38 glycoside transferase middle domain"/>
    <property type="match status" value="1"/>
</dbReference>
<evidence type="ECO:0000256" key="8">
    <source>
        <dbReference type="ARBA" id="ARBA00071615"/>
    </source>
</evidence>
<evidence type="ECO:0000256" key="7">
    <source>
        <dbReference type="ARBA" id="ARBA00054985"/>
    </source>
</evidence>
<evidence type="ECO:0000259" key="9">
    <source>
        <dbReference type="SMART" id="SM00872"/>
    </source>
</evidence>
<proteinExistence type="inferred from homology"/>
<dbReference type="PANTHER" id="PTHR46017:SF1">
    <property type="entry name" value="ALPHA-MANNOSIDASE 2C1"/>
    <property type="match status" value="1"/>
</dbReference>
<dbReference type="SMART" id="SM00872">
    <property type="entry name" value="Alpha-mann_mid"/>
    <property type="match status" value="1"/>
</dbReference>
<evidence type="ECO:0000256" key="6">
    <source>
        <dbReference type="ARBA" id="ARBA00023295"/>
    </source>
</evidence>
<dbReference type="PANTHER" id="PTHR46017">
    <property type="entry name" value="ALPHA-MANNOSIDASE 2C1"/>
    <property type="match status" value="1"/>
</dbReference>
<dbReference type="Gene3D" id="2.70.98.30">
    <property type="entry name" value="Golgi alpha-mannosidase II, domain 4"/>
    <property type="match status" value="1"/>
</dbReference>
<evidence type="ECO:0000256" key="4">
    <source>
        <dbReference type="ARBA" id="ARBA00022723"/>
    </source>
</evidence>
<dbReference type="FunFam" id="1.20.1270.50:FF:000004">
    <property type="entry name" value="alpha-mannosidase 2C1 isoform X1"/>
    <property type="match status" value="1"/>
</dbReference>
<dbReference type="GO" id="GO:0046872">
    <property type="term" value="F:metal ion binding"/>
    <property type="evidence" value="ECO:0007669"/>
    <property type="project" value="UniProtKB-KW"/>
</dbReference>
<dbReference type="GO" id="GO:0030246">
    <property type="term" value="F:carbohydrate binding"/>
    <property type="evidence" value="ECO:0007669"/>
    <property type="project" value="InterPro"/>
</dbReference>
<dbReference type="InterPro" id="IPR011682">
    <property type="entry name" value="Glyco_hydro_38_C"/>
</dbReference>
<protein>
    <recommendedName>
        <fullName evidence="8">Alpha-mannosidase</fullName>
        <ecNumber evidence="3">3.2.1.24</ecNumber>
    </recommendedName>
</protein>
<dbReference type="FunFam" id="2.70.98.30:FF:000001">
    <property type="entry name" value="alpha-mannosidase 2C1 isoform X2"/>
    <property type="match status" value="1"/>
</dbReference>
<dbReference type="EC" id="3.2.1.24" evidence="3"/>
<dbReference type="GO" id="GO:0006013">
    <property type="term" value="P:mannose metabolic process"/>
    <property type="evidence" value="ECO:0007669"/>
    <property type="project" value="InterPro"/>
</dbReference>
<dbReference type="Pfam" id="PF09261">
    <property type="entry name" value="Alpha-mann_mid"/>
    <property type="match status" value="1"/>
</dbReference>
<dbReference type="InterPro" id="IPR015341">
    <property type="entry name" value="Glyco_hydro_38_cen"/>
</dbReference>
<dbReference type="Gene3D" id="3.20.110.10">
    <property type="entry name" value="Glycoside hydrolase 38, N terminal domain"/>
    <property type="match status" value="1"/>
</dbReference>
<dbReference type="InterPro" id="IPR027291">
    <property type="entry name" value="Glyco_hydro_38_N_sf"/>
</dbReference>
<dbReference type="Pfam" id="PF01074">
    <property type="entry name" value="Glyco_hydro_38N"/>
    <property type="match status" value="1"/>
</dbReference>
<dbReference type="Gene3D" id="1.20.1270.50">
    <property type="entry name" value="Glycoside hydrolase family 38, central domain"/>
    <property type="match status" value="1"/>
</dbReference>
<dbReference type="Pfam" id="PF07748">
    <property type="entry name" value="Glyco_hydro_38C"/>
    <property type="match status" value="1"/>
</dbReference>
<dbReference type="InterPro" id="IPR041147">
    <property type="entry name" value="GH38_C"/>
</dbReference>
<dbReference type="AlphaFoldDB" id="A0A8H7XMJ2"/>
<comment type="catalytic activity">
    <reaction evidence="1">
        <text>Hydrolysis of terminal, non-reducing alpha-D-mannose residues in alpha-D-mannosides.</text>
        <dbReference type="EC" id="3.2.1.24"/>
    </reaction>
</comment>
<keyword evidence="4" id="KW-0479">Metal-binding</keyword>
<dbReference type="InterPro" id="IPR054723">
    <property type="entry name" value="Ams1-like_N"/>
</dbReference>
<feature type="domain" description="Glycoside hydrolase family 38 central" evidence="9">
    <location>
        <begin position="568"/>
        <end position="649"/>
    </location>
</feature>
<dbReference type="Pfam" id="PF22907">
    <property type="entry name" value="Ams1-like_1st"/>
    <property type="match status" value="1"/>
</dbReference>